<proteinExistence type="predicted"/>
<evidence type="ECO:0000313" key="2">
    <source>
        <dbReference type="Proteomes" id="UP000193900"/>
    </source>
</evidence>
<dbReference type="EMBL" id="FWFZ01000042">
    <property type="protein sequence ID" value="SLN76426.1"/>
    <property type="molecule type" value="Genomic_DNA"/>
</dbReference>
<evidence type="ECO:0000313" key="1">
    <source>
        <dbReference type="EMBL" id="SLN76426.1"/>
    </source>
</evidence>
<name>A0A1Y5U129_9RHOB</name>
<sequence length="75" mass="7973">MPLAEELEAYEVEILDDAILKRVLSTATTSAVYTAAQQTADWGAPLAPGDTLDIRIFQLSALVGRGAPKTVTLTL</sequence>
<protein>
    <submittedName>
        <fullName evidence="1">Uncharacterized protein</fullName>
    </submittedName>
</protein>
<gene>
    <name evidence="1" type="ORF">ROA7023_04162</name>
</gene>
<keyword evidence="2" id="KW-1185">Reference proteome</keyword>
<dbReference type="AlphaFoldDB" id="A0A1Y5U129"/>
<reference evidence="1 2" key="1">
    <citation type="submission" date="2017-03" db="EMBL/GenBank/DDBJ databases">
        <authorList>
            <person name="Afonso C.L."/>
            <person name="Miller P.J."/>
            <person name="Scott M.A."/>
            <person name="Spackman E."/>
            <person name="Goraichik I."/>
            <person name="Dimitrov K.M."/>
            <person name="Suarez D.L."/>
            <person name="Swayne D.E."/>
        </authorList>
    </citation>
    <scope>NUCLEOTIDE SEQUENCE [LARGE SCALE GENOMIC DNA]</scope>
    <source>
        <strain evidence="1 2">CECT 7023</strain>
    </source>
</reference>
<dbReference type="Proteomes" id="UP000193900">
    <property type="component" value="Unassembled WGS sequence"/>
</dbReference>
<organism evidence="1 2">
    <name type="scientific">Roseisalinus antarcticus</name>
    <dbReference type="NCBI Taxonomy" id="254357"/>
    <lineage>
        <taxon>Bacteria</taxon>
        <taxon>Pseudomonadati</taxon>
        <taxon>Pseudomonadota</taxon>
        <taxon>Alphaproteobacteria</taxon>
        <taxon>Rhodobacterales</taxon>
        <taxon>Roseobacteraceae</taxon>
        <taxon>Roseisalinus</taxon>
    </lineage>
</organism>
<accession>A0A1Y5U129</accession>